<dbReference type="Pfam" id="PF00078">
    <property type="entry name" value="RVT_1"/>
    <property type="match status" value="1"/>
</dbReference>
<dbReference type="PANTHER" id="PTHR33064:SF37">
    <property type="entry name" value="RIBONUCLEASE H"/>
    <property type="match status" value="1"/>
</dbReference>
<dbReference type="PANTHER" id="PTHR33064">
    <property type="entry name" value="POL PROTEIN"/>
    <property type="match status" value="1"/>
</dbReference>
<accession>A0A329RD55</accession>
<dbReference type="EMBL" id="MJFZ01001313">
    <property type="protein sequence ID" value="RAW22444.1"/>
    <property type="molecule type" value="Genomic_DNA"/>
</dbReference>
<protein>
    <recommendedName>
        <fullName evidence="1">Reverse transcriptase domain-containing protein</fullName>
    </recommendedName>
</protein>
<feature type="domain" description="Reverse transcriptase" evidence="1">
    <location>
        <begin position="1"/>
        <end position="102"/>
    </location>
</feature>
<dbReference type="Gene3D" id="3.30.70.270">
    <property type="match status" value="1"/>
</dbReference>
<comment type="caution">
    <text evidence="3">The sequence shown here is derived from an EMBL/GenBank/DDBJ whole genome shotgun (WGS) entry which is preliminary data.</text>
</comment>
<reference evidence="3 4" key="1">
    <citation type="submission" date="2018-01" db="EMBL/GenBank/DDBJ databases">
        <title>Draft genome of the strawberry crown rot pathogen Phytophthora cactorum.</title>
        <authorList>
            <person name="Armitage A.D."/>
            <person name="Lysoe E."/>
            <person name="Nellist C.F."/>
            <person name="Harrison R.J."/>
            <person name="Brurberg M.B."/>
        </authorList>
    </citation>
    <scope>NUCLEOTIDE SEQUENCE [LARGE SCALE GENOMIC DNA]</scope>
    <source>
        <strain evidence="3 4">10300</strain>
    </source>
</reference>
<evidence type="ECO:0000313" key="4">
    <source>
        <dbReference type="Proteomes" id="UP000251314"/>
    </source>
</evidence>
<gene>
    <name evidence="3" type="ORF">PC110_g21116</name>
    <name evidence="2" type="ORF">PC117_g7628</name>
</gene>
<evidence type="ECO:0000313" key="2">
    <source>
        <dbReference type="EMBL" id="KAG2946429.1"/>
    </source>
</evidence>
<dbReference type="VEuPathDB" id="FungiDB:PC110_g21116"/>
<dbReference type="OrthoDB" id="118603at2759"/>
<evidence type="ECO:0000313" key="3">
    <source>
        <dbReference type="EMBL" id="RAW22444.1"/>
    </source>
</evidence>
<dbReference type="Proteomes" id="UP000736787">
    <property type="component" value="Unassembled WGS sequence"/>
</dbReference>
<dbReference type="EMBL" id="RCMK01000158">
    <property type="protein sequence ID" value="KAG2946429.1"/>
    <property type="molecule type" value="Genomic_DNA"/>
</dbReference>
<dbReference type="STRING" id="29920.A0A329RD55"/>
<dbReference type="InterPro" id="IPR043502">
    <property type="entry name" value="DNA/RNA_pol_sf"/>
</dbReference>
<dbReference type="InterPro" id="IPR051320">
    <property type="entry name" value="Viral_Replic_Matur_Polypro"/>
</dbReference>
<keyword evidence="4" id="KW-1185">Reference proteome</keyword>
<dbReference type="Proteomes" id="UP000251314">
    <property type="component" value="Unassembled WGS sequence"/>
</dbReference>
<sequence>MTSTATVSEVLPGKTVFARFDLTQGFWQLPPHPDCQELFSFVTPDGVYTPKRVPQGAMDSALHFLVQMQTILAPLVPHSALVWVDDVILFAPTLDEFLVVLR</sequence>
<proteinExistence type="predicted"/>
<evidence type="ECO:0000259" key="1">
    <source>
        <dbReference type="PROSITE" id="PS50878"/>
    </source>
</evidence>
<reference evidence="2" key="2">
    <citation type="submission" date="2018-10" db="EMBL/GenBank/DDBJ databases">
        <title>Effector identification in a new, highly contiguous assembly of the strawberry crown rot pathogen Phytophthora cactorum.</title>
        <authorList>
            <person name="Armitage A.D."/>
            <person name="Nellist C.F."/>
            <person name="Bates H."/>
            <person name="Vickerstaff R.J."/>
            <person name="Harrison R.J."/>
        </authorList>
    </citation>
    <scope>NUCLEOTIDE SEQUENCE</scope>
    <source>
        <strain evidence="2">4040</strain>
    </source>
</reference>
<dbReference type="InterPro" id="IPR043128">
    <property type="entry name" value="Rev_trsase/Diguanyl_cyclase"/>
</dbReference>
<name>A0A329RD55_9STRA</name>
<organism evidence="3 4">
    <name type="scientific">Phytophthora cactorum</name>
    <dbReference type="NCBI Taxonomy" id="29920"/>
    <lineage>
        <taxon>Eukaryota</taxon>
        <taxon>Sar</taxon>
        <taxon>Stramenopiles</taxon>
        <taxon>Oomycota</taxon>
        <taxon>Peronosporomycetes</taxon>
        <taxon>Peronosporales</taxon>
        <taxon>Peronosporaceae</taxon>
        <taxon>Phytophthora</taxon>
    </lineage>
</organism>
<dbReference type="PROSITE" id="PS50878">
    <property type="entry name" value="RT_POL"/>
    <property type="match status" value="1"/>
</dbReference>
<dbReference type="AlphaFoldDB" id="A0A329RD55"/>
<dbReference type="InterPro" id="IPR000477">
    <property type="entry name" value="RT_dom"/>
</dbReference>
<dbReference type="SUPFAM" id="SSF56672">
    <property type="entry name" value="DNA/RNA polymerases"/>
    <property type="match status" value="1"/>
</dbReference>
<dbReference type="Gene3D" id="3.10.10.10">
    <property type="entry name" value="HIV Type 1 Reverse Transcriptase, subunit A, domain 1"/>
    <property type="match status" value="1"/>
</dbReference>